<dbReference type="InterPro" id="IPR024402">
    <property type="entry name" value="DUF2726"/>
</dbReference>
<evidence type="ECO:0000259" key="8">
    <source>
        <dbReference type="Pfam" id="PF13086"/>
    </source>
</evidence>
<feature type="coiled-coil region" evidence="6">
    <location>
        <begin position="301"/>
        <end position="331"/>
    </location>
</feature>
<evidence type="ECO:0000256" key="6">
    <source>
        <dbReference type="SAM" id="Coils"/>
    </source>
</evidence>
<evidence type="ECO:0000256" key="5">
    <source>
        <dbReference type="ARBA" id="ARBA00022840"/>
    </source>
</evidence>
<sequence>MIDPRRQAVLVRSGATGAWADKTRDVVSYRADPSYVYLTFMVQNREKEYRYRAEKAAILWDPRAIPLNAGIRVAVNGALWNSLTEVWRFDGPDGPWWRIFYTTAGQVAYRSYPDHEIDFRQNAAGSPQASSILDYWRSIVSGLVQDSPNRPSFERLGFVDSQSVLGRYLNGGHIESSDKVGTMIFPFSANLSQREAVGTCLSHPVSVIDGPPGTGKTQTILNLIANIIATPGATVGVVSFTNSAVDNVREKLAEEGIDYVVAGLGRKEKRAEFFAGQAARNAEVAGLFDGGAVPMPPDEQIADADQRLQLLQETERRLAQLRQESDAYQLERRHFGRYLHNHAPAELAGLPLLQQSSGRILDYLAETALWRADDGPIRRLLRKVRGYFRYGSARSLDPYDTDSVLRLQRAYYDNKISELRHEIRQAEQTLEQADTASLAKEHRQLSSQALRAGLQQRYAPLSAEIYGPTTYKQQFAQFTRDYPVILSTCHSLGWSLPEGFLLDYLIIDEASQVDLLAAGLALKHARNVIVVGDLRQLQHIADKAASDRAIPSPAPAYDYQQHNILSSLIALYGDALPRTMLREHYRCDPTIIGFCNKKFYNGQLVPFTSSGPGARPLRIVRTAAGNHMREHQGGGRSNQREIDVVVQDVIQQYFADTDKDKIGIATPYRLQAGKFTEQLTGIQASTVHKFQGREKEVVIMSTVLNENVNGRNGLDFVDDPHLVNVAVSRAQKQFVLVTNSGMLPKSRNLRDLIDYIQYHDPGQEVFESTIVSVFDLLYKDYSPRLRPLAGRLRKRTGFASEDIVWTVLNEILTEGPYGDFTVADQVVLRNLLPDLTRLTAEQAAYVRHRATTLDFVVYNRISNRPVFAIEVDGFAFHENDPRQQVRDAHKDAICATHQIPLLRLPTTGSEEERLIRQWLDTCV</sequence>
<feature type="domain" description="DNA2/NAM7 helicase helicase" evidence="8">
    <location>
        <begin position="190"/>
        <end position="538"/>
    </location>
</feature>
<reference evidence="10 11" key="1">
    <citation type="submission" date="2018-01" db="EMBL/GenBank/DDBJ databases">
        <title>Arthrobacter sp. nov., from glaciers in China.</title>
        <authorList>
            <person name="Liu Q."/>
            <person name="Xin Y.-H."/>
        </authorList>
    </citation>
    <scope>NUCLEOTIDE SEQUENCE [LARGE SCALE GENOMIC DNA]</scope>
    <source>
        <strain evidence="10 11">HLT2-12-2</strain>
    </source>
</reference>
<evidence type="ECO:0000256" key="1">
    <source>
        <dbReference type="ARBA" id="ARBA00007913"/>
    </source>
</evidence>
<keyword evidence="3" id="KW-0378">Hydrolase</keyword>
<keyword evidence="5" id="KW-0067">ATP-binding</keyword>
<dbReference type="CDD" id="cd18808">
    <property type="entry name" value="SF1_C_Upf1"/>
    <property type="match status" value="1"/>
</dbReference>
<keyword evidence="2" id="KW-0547">Nucleotide-binding</keyword>
<evidence type="ECO:0008006" key="12">
    <source>
        <dbReference type="Google" id="ProtNLM"/>
    </source>
</evidence>
<dbReference type="PANTHER" id="PTHR43788">
    <property type="entry name" value="DNA2/NAM7 HELICASE FAMILY MEMBER"/>
    <property type="match status" value="1"/>
</dbReference>
<evidence type="ECO:0000256" key="3">
    <source>
        <dbReference type="ARBA" id="ARBA00022801"/>
    </source>
</evidence>
<dbReference type="GO" id="GO:0005524">
    <property type="term" value="F:ATP binding"/>
    <property type="evidence" value="ECO:0007669"/>
    <property type="project" value="UniProtKB-KW"/>
</dbReference>
<dbReference type="Pfam" id="PF10881">
    <property type="entry name" value="DUF2726"/>
    <property type="match status" value="1"/>
</dbReference>
<evidence type="ECO:0000313" key="10">
    <source>
        <dbReference type="EMBL" id="POH75270.1"/>
    </source>
</evidence>
<protein>
    <recommendedName>
        <fullName evidence="12">AAA family ATPase</fullName>
    </recommendedName>
</protein>
<keyword evidence="11" id="KW-1185">Reference proteome</keyword>
<feature type="coiled-coil region" evidence="6">
    <location>
        <begin position="409"/>
        <end position="436"/>
    </location>
</feature>
<comment type="caution">
    <text evidence="10">The sequence shown here is derived from an EMBL/GenBank/DDBJ whole genome shotgun (WGS) entry which is preliminary data.</text>
</comment>
<dbReference type="EMBL" id="PPXC01000001">
    <property type="protein sequence ID" value="POH75270.1"/>
    <property type="molecule type" value="Genomic_DNA"/>
</dbReference>
<dbReference type="RefSeq" id="WP_103463927.1">
    <property type="nucleotide sequence ID" value="NZ_PPXC01000001.1"/>
</dbReference>
<gene>
    <name evidence="10" type="ORF">CVS27_01295</name>
</gene>
<dbReference type="InterPro" id="IPR041677">
    <property type="entry name" value="DNA2/NAM7_AAA_11"/>
</dbReference>
<dbReference type="SUPFAM" id="SSF52540">
    <property type="entry name" value="P-loop containing nucleoside triphosphate hydrolases"/>
    <property type="match status" value="1"/>
</dbReference>
<evidence type="ECO:0000313" key="11">
    <source>
        <dbReference type="Proteomes" id="UP000237061"/>
    </source>
</evidence>
<evidence type="ECO:0000256" key="4">
    <source>
        <dbReference type="ARBA" id="ARBA00022806"/>
    </source>
</evidence>
<dbReference type="InterPro" id="IPR027417">
    <property type="entry name" value="P-loop_NTPase"/>
</dbReference>
<dbReference type="GO" id="GO:0043139">
    <property type="term" value="F:5'-3' DNA helicase activity"/>
    <property type="evidence" value="ECO:0007669"/>
    <property type="project" value="TreeGrafter"/>
</dbReference>
<dbReference type="InterPro" id="IPR050534">
    <property type="entry name" value="Coronavir_polyprotein_1ab"/>
</dbReference>
<accession>A0A2S4A193</accession>
<feature type="domain" description="DNA2/NAM7 helicase-like C-terminal" evidence="9">
    <location>
        <begin position="575"/>
        <end position="740"/>
    </location>
</feature>
<evidence type="ECO:0000259" key="9">
    <source>
        <dbReference type="Pfam" id="PF13087"/>
    </source>
</evidence>
<evidence type="ECO:0000256" key="2">
    <source>
        <dbReference type="ARBA" id="ARBA00022741"/>
    </source>
</evidence>
<dbReference type="GO" id="GO:0016787">
    <property type="term" value="F:hydrolase activity"/>
    <property type="evidence" value="ECO:0007669"/>
    <property type="project" value="UniProtKB-KW"/>
</dbReference>
<dbReference type="PANTHER" id="PTHR43788:SF8">
    <property type="entry name" value="DNA-BINDING PROTEIN SMUBP-2"/>
    <property type="match status" value="1"/>
</dbReference>
<keyword evidence="4" id="KW-0347">Helicase</keyword>
<dbReference type="AlphaFoldDB" id="A0A2S4A193"/>
<evidence type="ECO:0000259" key="7">
    <source>
        <dbReference type="Pfam" id="PF10881"/>
    </source>
</evidence>
<dbReference type="Proteomes" id="UP000237061">
    <property type="component" value="Unassembled WGS sequence"/>
</dbReference>
<dbReference type="InterPro" id="IPR041679">
    <property type="entry name" value="DNA2/NAM7-like_C"/>
</dbReference>
<name>A0A2S4A193_ARTGL</name>
<organism evidence="10 11">
    <name type="scientific">Arthrobacter glacialis</name>
    <dbReference type="NCBI Taxonomy" id="1664"/>
    <lineage>
        <taxon>Bacteria</taxon>
        <taxon>Bacillati</taxon>
        <taxon>Actinomycetota</taxon>
        <taxon>Actinomycetes</taxon>
        <taxon>Micrococcales</taxon>
        <taxon>Micrococcaceae</taxon>
        <taxon>Arthrobacter</taxon>
    </lineage>
</organism>
<dbReference type="Gene3D" id="3.40.50.300">
    <property type="entry name" value="P-loop containing nucleotide triphosphate hydrolases"/>
    <property type="match status" value="2"/>
</dbReference>
<dbReference type="Pfam" id="PF13086">
    <property type="entry name" value="AAA_11"/>
    <property type="match status" value="1"/>
</dbReference>
<proteinExistence type="inferred from homology"/>
<keyword evidence="6" id="KW-0175">Coiled coil</keyword>
<dbReference type="InterPro" id="IPR047187">
    <property type="entry name" value="SF1_C_Upf1"/>
</dbReference>
<feature type="domain" description="DUF2726" evidence="7">
    <location>
        <begin position="801"/>
        <end position="919"/>
    </location>
</feature>
<comment type="similarity">
    <text evidence="1">Belongs to the DNA2/NAM7 helicase family.</text>
</comment>
<dbReference type="Pfam" id="PF13087">
    <property type="entry name" value="AAA_12"/>
    <property type="match status" value="1"/>
</dbReference>